<evidence type="ECO:0000256" key="1">
    <source>
        <dbReference type="ARBA" id="ARBA00022741"/>
    </source>
</evidence>
<dbReference type="SUPFAM" id="SSF52540">
    <property type="entry name" value="P-loop containing nucleoside triphosphate hydrolases"/>
    <property type="match status" value="1"/>
</dbReference>
<dbReference type="SMART" id="SM00421">
    <property type="entry name" value="HTH_LUXR"/>
    <property type="match status" value="1"/>
</dbReference>
<dbReference type="Pfam" id="PF13191">
    <property type="entry name" value="AAA_16"/>
    <property type="match status" value="1"/>
</dbReference>
<accession>A0ABS5Z0Y9</accession>
<dbReference type="InterPro" id="IPR011990">
    <property type="entry name" value="TPR-like_helical_dom_sf"/>
</dbReference>
<evidence type="ECO:0000313" key="4">
    <source>
        <dbReference type="EMBL" id="MBU2669323.1"/>
    </source>
</evidence>
<gene>
    <name evidence="4" type="ORF">KOI35_38010</name>
</gene>
<dbReference type="PANTHER" id="PTHR16305">
    <property type="entry name" value="TESTICULAR SOLUBLE ADENYLYL CYCLASE"/>
    <property type="match status" value="1"/>
</dbReference>
<dbReference type="Gene3D" id="1.25.40.10">
    <property type="entry name" value="Tetratricopeptide repeat domain"/>
    <property type="match status" value="1"/>
</dbReference>
<dbReference type="PRINTS" id="PR00038">
    <property type="entry name" value="HTHLUXR"/>
</dbReference>
<dbReference type="EMBL" id="JAHKKG010000014">
    <property type="protein sequence ID" value="MBU2669323.1"/>
    <property type="molecule type" value="Genomic_DNA"/>
</dbReference>
<dbReference type="InterPro" id="IPR036388">
    <property type="entry name" value="WH-like_DNA-bd_sf"/>
</dbReference>
<dbReference type="InterPro" id="IPR027417">
    <property type="entry name" value="P-loop_NTPase"/>
</dbReference>
<dbReference type="Pfam" id="PF00196">
    <property type="entry name" value="GerE"/>
    <property type="match status" value="1"/>
</dbReference>
<evidence type="ECO:0000259" key="3">
    <source>
        <dbReference type="PROSITE" id="PS50043"/>
    </source>
</evidence>
<keyword evidence="5" id="KW-1185">Reference proteome</keyword>
<keyword evidence="1" id="KW-0547">Nucleotide-binding</keyword>
<evidence type="ECO:0000313" key="5">
    <source>
        <dbReference type="Proteomes" id="UP001519654"/>
    </source>
</evidence>
<dbReference type="SUPFAM" id="SSF48452">
    <property type="entry name" value="TPR-like"/>
    <property type="match status" value="1"/>
</dbReference>
<name>A0ABS5Z0Y9_9ACTN</name>
<feature type="domain" description="HTH luxR-type" evidence="3">
    <location>
        <begin position="847"/>
        <end position="912"/>
    </location>
</feature>
<proteinExistence type="predicted"/>
<dbReference type="CDD" id="cd06170">
    <property type="entry name" value="LuxR_C_like"/>
    <property type="match status" value="1"/>
</dbReference>
<sequence length="927" mass="96915">MQSDVSTLRGRGELLAVIESRLGAGGGIALHGPAGIGRTALLEAVACTAEARGELVVRLRPVRSERLIPYAGISDLIAQLPSPPRDALPPAQRAALAALRQGLAPRGGTPATARRLVLPMLLAQCARRRPVLLVLDDCQWLDAESAELIAFAMRRRPGPRIRVIAAERRPDAVGRRRATRLCPAPAAEIAVPPLEADDLTEILEIKGLPCRTASRLHEASAGNPFLALTLGAALAPTDAWRPTPLPEAARAMLRERLAALPAEALRTLLVAALATEPTVTVLRRAGREDAAQHLRVAAEAGVVAVHGESVRFTPPLLATVIADDSSADDRTEAHTALAAGAVDPVQALRHRAMRSSVPDSSIARALAEAAGRASGRAAAELYLLAADRCPHTHAARRIDWLVAAARSALAGGAAALAGRAAEAVLAADAPPGHRVSARLVLIDLAGQGLAEMGEMFAAALAEAGDDPALGAPVLLRLTWASLITGDPDRAADEAARTALAARRAGDPTTEAMALSVLAQIERLRGEPGWADTLTQALVLPANPAPDWLHYGPRYVAARFAMMDDRLDEARAALLALLVVAEKDRIGEARVEVLRSLSEVATRAGRCREALSYAHRAVRAAQRAGLSPGPTWFTAATAELAGGSLAAAAGFARRGVRASEQEGDILYLRRNLHALGQAELRAGETRAGVAALRRLRELDASSGGTDPMIVRWHADLAGGLAALGEHAEAVATLAAARAAAERLGDNPGLAGYLDRAAAVVLSESGQADSAVLLSASAAQHFEQLHQPIEQAHALLVQGSAERRRRRYAAARLAIGAALAIFLAADAKPWAEQTERALAGTSAAGTPIDLGLGLGLTSTELRIAQLVRDGASNREIAGRLYLSVKTVEATLTRIYRKLGVRSRTQLSSRLPTVVPAAAPAPVSEVTTSV</sequence>
<comment type="caution">
    <text evidence="4">The sequence shown here is derived from an EMBL/GenBank/DDBJ whole genome shotgun (WGS) entry which is preliminary data.</text>
</comment>
<dbReference type="PROSITE" id="PS50043">
    <property type="entry name" value="HTH_LUXR_2"/>
    <property type="match status" value="1"/>
</dbReference>
<dbReference type="SUPFAM" id="SSF46894">
    <property type="entry name" value="C-terminal effector domain of the bipartite response regulators"/>
    <property type="match status" value="1"/>
</dbReference>
<organism evidence="4 5">
    <name type="scientific">Paractinoplanes bogorensis</name>
    <dbReference type="NCBI Taxonomy" id="1610840"/>
    <lineage>
        <taxon>Bacteria</taxon>
        <taxon>Bacillati</taxon>
        <taxon>Actinomycetota</taxon>
        <taxon>Actinomycetes</taxon>
        <taxon>Micromonosporales</taxon>
        <taxon>Micromonosporaceae</taxon>
        <taxon>Paractinoplanes</taxon>
    </lineage>
</organism>
<evidence type="ECO:0000256" key="2">
    <source>
        <dbReference type="ARBA" id="ARBA00022840"/>
    </source>
</evidence>
<keyword evidence="2" id="KW-0067">ATP-binding</keyword>
<dbReference type="InterPro" id="IPR016032">
    <property type="entry name" value="Sig_transdc_resp-reg_C-effctor"/>
</dbReference>
<dbReference type="PANTHER" id="PTHR16305:SF35">
    <property type="entry name" value="TRANSCRIPTIONAL ACTIVATOR DOMAIN"/>
    <property type="match status" value="1"/>
</dbReference>
<dbReference type="Gene3D" id="1.10.10.10">
    <property type="entry name" value="Winged helix-like DNA-binding domain superfamily/Winged helix DNA-binding domain"/>
    <property type="match status" value="1"/>
</dbReference>
<reference evidence="4 5" key="1">
    <citation type="submission" date="2021-06" db="EMBL/GenBank/DDBJ databases">
        <title>Actinoplanes lichenicola sp. nov., and Actinoplanes ovalisporus sp. nov., isolated from lichen in Thailand.</title>
        <authorList>
            <person name="Saeng-In P."/>
            <person name="Kanchanasin P."/>
            <person name="Yuki M."/>
            <person name="Kudo T."/>
            <person name="Ohkuma M."/>
            <person name="Phongsopitanun W."/>
            <person name="Tanasupawat S."/>
        </authorList>
    </citation>
    <scope>NUCLEOTIDE SEQUENCE [LARGE SCALE GENOMIC DNA]</scope>
    <source>
        <strain evidence="4 5">NBRC 110975</strain>
    </source>
</reference>
<dbReference type="Gene3D" id="3.40.50.300">
    <property type="entry name" value="P-loop containing nucleotide triphosphate hydrolases"/>
    <property type="match status" value="1"/>
</dbReference>
<dbReference type="Proteomes" id="UP001519654">
    <property type="component" value="Unassembled WGS sequence"/>
</dbReference>
<protein>
    <submittedName>
        <fullName evidence="4">LuxR family transcriptional regulator</fullName>
    </submittedName>
</protein>
<dbReference type="InterPro" id="IPR041664">
    <property type="entry name" value="AAA_16"/>
</dbReference>
<dbReference type="RefSeq" id="WP_215793811.1">
    <property type="nucleotide sequence ID" value="NZ_JAHKKG010000014.1"/>
</dbReference>
<dbReference type="InterPro" id="IPR000792">
    <property type="entry name" value="Tscrpt_reg_LuxR_C"/>
</dbReference>